<accession>A0A2J8K7Y1</accession>
<dbReference type="AlphaFoldDB" id="A0A2J8K7Y1"/>
<feature type="non-terminal residue" evidence="1">
    <location>
        <position position="1"/>
    </location>
</feature>
<name>A0A2J8K7Y1_PANTR</name>
<proteinExistence type="predicted"/>
<reference evidence="1 2" key="1">
    <citation type="submission" date="2017-12" db="EMBL/GenBank/DDBJ databases">
        <title>High-resolution comparative analysis of great ape genomes.</title>
        <authorList>
            <person name="Pollen A."/>
            <person name="Hastie A."/>
            <person name="Hormozdiari F."/>
            <person name="Dougherty M."/>
            <person name="Liu R."/>
            <person name="Chaisson M."/>
            <person name="Hoppe E."/>
            <person name="Hill C."/>
            <person name="Pang A."/>
            <person name="Hillier L."/>
            <person name="Baker C."/>
            <person name="Armstrong J."/>
            <person name="Shendure J."/>
            <person name="Paten B."/>
            <person name="Wilson R."/>
            <person name="Chao H."/>
            <person name="Schneider V."/>
            <person name="Ventura M."/>
            <person name="Kronenberg Z."/>
            <person name="Murali S."/>
            <person name="Gordon D."/>
            <person name="Cantsilieris S."/>
            <person name="Munson K."/>
            <person name="Nelson B."/>
            <person name="Raja A."/>
            <person name="Underwood J."/>
            <person name="Diekhans M."/>
            <person name="Fiddes I."/>
            <person name="Haussler D."/>
            <person name="Eichler E."/>
        </authorList>
    </citation>
    <scope>NUCLEOTIDE SEQUENCE [LARGE SCALE GENOMIC DNA]</scope>
    <source>
        <tissue evidence="1">Blood</tissue>
    </source>
</reference>
<dbReference type="EMBL" id="NBAG03000388">
    <property type="protein sequence ID" value="PNI31137.1"/>
    <property type="molecule type" value="Genomic_DNA"/>
</dbReference>
<organism evidence="1 2">
    <name type="scientific">Pan troglodytes</name>
    <name type="common">Chimpanzee</name>
    <dbReference type="NCBI Taxonomy" id="9598"/>
    <lineage>
        <taxon>Eukaryota</taxon>
        <taxon>Metazoa</taxon>
        <taxon>Chordata</taxon>
        <taxon>Craniata</taxon>
        <taxon>Vertebrata</taxon>
        <taxon>Euteleostomi</taxon>
        <taxon>Mammalia</taxon>
        <taxon>Eutheria</taxon>
        <taxon>Euarchontoglires</taxon>
        <taxon>Primates</taxon>
        <taxon>Haplorrhini</taxon>
        <taxon>Catarrhini</taxon>
        <taxon>Hominidae</taxon>
        <taxon>Pan</taxon>
    </lineage>
</organism>
<comment type="caution">
    <text evidence="1">The sequence shown here is derived from an EMBL/GenBank/DDBJ whole genome shotgun (WGS) entry which is preliminary data.</text>
</comment>
<dbReference type="Proteomes" id="UP000236370">
    <property type="component" value="Unassembled WGS sequence"/>
</dbReference>
<gene>
    <name evidence="1" type="ORF">CK820_G0040983</name>
</gene>
<sequence>DVVQELLKYSSDKAYGRKVLTWDGKMSAVSQDAIEDSRQARTETVVDDWDEEFDRGKEKKIKKFKREKRRNFNAFQKLQTRRNFWSVTHPAKAASLSYRR</sequence>
<protein>
    <submittedName>
        <fullName evidence="1">USP36 isoform 1</fullName>
    </submittedName>
</protein>
<evidence type="ECO:0000313" key="2">
    <source>
        <dbReference type="Proteomes" id="UP000236370"/>
    </source>
</evidence>
<evidence type="ECO:0000313" key="1">
    <source>
        <dbReference type="EMBL" id="PNI31137.1"/>
    </source>
</evidence>